<dbReference type="Gene3D" id="3.40.1390.10">
    <property type="entry name" value="MurE/MurF, N-terminal domain"/>
    <property type="match status" value="1"/>
</dbReference>
<dbReference type="InterPro" id="IPR004101">
    <property type="entry name" value="Mur_ligase_C"/>
</dbReference>
<dbReference type="InterPro" id="IPR005863">
    <property type="entry name" value="UDP-N-AcMur_synth"/>
</dbReference>
<accession>A0A3N2D239</accession>
<comment type="similarity">
    <text evidence="10">Belongs to the MurCDEF family. MurF subfamily.</text>
</comment>
<evidence type="ECO:0000256" key="3">
    <source>
        <dbReference type="ARBA" id="ARBA00022618"/>
    </source>
</evidence>
<evidence type="ECO:0000256" key="6">
    <source>
        <dbReference type="ARBA" id="ARBA00022960"/>
    </source>
</evidence>
<dbReference type="GO" id="GO:0008766">
    <property type="term" value="F:UDP-N-acetylmuramoylalanyl-D-glutamyl-2,6-diaminopimelate-D-alanyl-D-alanine ligase activity"/>
    <property type="evidence" value="ECO:0007669"/>
    <property type="project" value="RHEA"/>
</dbReference>
<keyword evidence="8 10" id="KW-0131">Cell cycle</keyword>
<dbReference type="AlphaFoldDB" id="A0A3N2D239"/>
<gene>
    <name evidence="10" type="primary">murF</name>
    <name evidence="15" type="ORF">EDD28_3274</name>
</gene>
<sequence>MIALTAGEAAQLVGGRLAGSASTDTVVTSVVTDSREAGPGSLFVAIRGERLDGHAHAAGAVERGAVLVLADHEPGGDGGDAALPFLVVPDTTAALGDLARGVLARLRSRSAREPRPHVVAVTGSVGKTTTKDLLAHLFSAQGPTVAPVRSFNNEVGLPVTVLRCDESTTDLVLEMGADAPGNIDYLTRIAPPDVACVLVVGNAHLAGMGGVDGVAAEKASILAALPEGGTAVLNADDQRVRAMAEGVAPGRRILTFGRAADADVRADDIVVTQARVAFTLVSGAERAPVALRLVGEHHLTNALAAAAVALASGLGLADVATGLSSAGAASPHRMAVSELGDGVTLIDDSYNANPDSMRAALKALVALGRGRRTVAILGEMRELGPDSLLAHDAVGRLAVRLDVDRLLVVGTPARAMFTGALLEGSFGEEAAFVETPDDALAWWEANRQPGDVLLVKSSNGAELYRLADDIVAASGPTSKTGHEPEVPQ</sequence>
<keyword evidence="1 10" id="KW-0963">Cytoplasm</keyword>
<evidence type="ECO:0000256" key="11">
    <source>
        <dbReference type="RuleBase" id="RU004136"/>
    </source>
</evidence>
<keyword evidence="5 10" id="KW-0067">ATP-binding</keyword>
<comment type="catalytic activity">
    <reaction evidence="10 11">
        <text>D-alanyl-D-alanine + UDP-N-acetyl-alpha-D-muramoyl-L-alanyl-gamma-D-glutamyl-meso-2,6-diaminopimelate + ATP = UDP-N-acetyl-alpha-D-muramoyl-L-alanyl-gamma-D-glutamyl-meso-2,6-diaminopimeloyl-D-alanyl-D-alanine + ADP + phosphate + H(+)</text>
        <dbReference type="Rhea" id="RHEA:28374"/>
        <dbReference type="ChEBI" id="CHEBI:15378"/>
        <dbReference type="ChEBI" id="CHEBI:30616"/>
        <dbReference type="ChEBI" id="CHEBI:43474"/>
        <dbReference type="ChEBI" id="CHEBI:57822"/>
        <dbReference type="ChEBI" id="CHEBI:61386"/>
        <dbReference type="ChEBI" id="CHEBI:83905"/>
        <dbReference type="ChEBI" id="CHEBI:456216"/>
        <dbReference type="EC" id="6.3.2.10"/>
    </reaction>
</comment>
<dbReference type="EC" id="6.3.2.10" evidence="10 11"/>
<dbReference type="GO" id="GO:0005737">
    <property type="term" value="C:cytoplasm"/>
    <property type="evidence" value="ECO:0007669"/>
    <property type="project" value="UniProtKB-SubCell"/>
</dbReference>
<evidence type="ECO:0000256" key="2">
    <source>
        <dbReference type="ARBA" id="ARBA00022598"/>
    </source>
</evidence>
<name>A0A3N2D239_9MICO</name>
<dbReference type="GO" id="GO:0071555">
    <property type="term" value="P:cell wall organization"/>
    <property type="evidence" value="ECO:0007669"/>
    <property type="project" value="UniProtKB-KW"/>
</dbReference>
<evidence type="ECO:0000259" key="13">
    <source>
        <dbReference type="Pfam" id="PF02875"/>
    </source>
</evidence>
<dbReference type="OrthoDB" id="9800958at2"/>
<dbReference type="Pfam" id="PF01225">
    <property type="entry name" value="Mur_ligase"/>
    <property type="match status" value="1"/>
</dbReference>
<dbReference type="NCBIfam" id="TIGR01143">
    <property type="entry name" value="murF"/>
    <property type="match status" value="1"/>
</dbReference>
<keyword evidence="7 10" id="KW-0573">Peptidoglycan synthesis</keyword>
<keyword evidence="16" id="KW-1185">Reference proteome</keyword>
<evidence type="ECO:0000256" key="5">
    <source>
        <dbReference type="ARBA" id="ARBA00022840"/>
    </source>
</evidence>
<protein>
    <recommendedName>
        <fullName evidence="10 11">UDP-N-acetylmuramoyl-tripeptide--D-alanyl-D-alanine ligase</fullName>
        <ecNumber evidence="10 11">6.3.2.10</ecNumber>
    </recommendedName>
    <alternativeName>
        <fullName evidence="10">D-alanyl-D-alanine-adding enzyme</fullName>
    </alternativeName>
</protein>
<dbReference type="InterPro" id="IPR036565">
    <property type="entry name" value="Mur-like_cat_sf"/>
</dbReference>
<dbReference type="Gene3D" id="3.90.190.20">
    <property type="entry name" value="Mur ligase, C-terminal domain"/>
    <property type="match status" value="1"/>
</dbReference>
<dbReference type="EMBL" id="RKHQ01000002">
    <property type="protein sequence ID" value="ROR93846.1"/>
    <property type="molecule type" value="Genomic_DNA"/>
</dbReference>
<dbReference type="SUPFAM" id="SSF53623">
    <property type="entry name" value="MurD-like peptide ligases, catalytic domain"/>
    <property type="match status" value="1"/>
</dbReference>
<dbReference type="RefSeq" id="WP_123740737.1">
    <property type="nucleotide sequence ID" value="NZ_RKHQ01000002.1"/>
</dbReference>
<evidence type="ECO:0000313" key="16">
    <source>
        <dbReference type="Proteomes" id="UP000275356"/>
    </source>
</evidence>
<organism evidence="15 16">
    <name type="scientific">Salana multivorans</name>
    <dbReference type="NCBI Taxonomy" id="120377"/>
    <lineage>
        <taxon>Bacteria</taxon>
        <taxon>Bacillati</taxon>
        <taxon>Actinomycetota</taxon>
        <taxon>Actinomycetes</taxon>
        <taxon>Micrococcales</taxon>
        <taxon>Beutenbergiaceae</taxon>
        <taxon>Salana</taxon>
    </lineage>
</organism>
<dbReference type="GO" id="GO:0009252">
    <property type="term" value="P:peptidoglycan biosynthetic process"/>
    <property type="evidence" value="ECO:0007669"/>
    <property type="project" value="UniProtKB-UniRule"/>
</dbReference>
<keyword evidence="3 10" id="KW-0132">Cell division</keyword>
<comment type="caution">
    <text evidence="15">The sequence shown here is derived from an EMBL/GenBank/DDBJ whole genome shotgun (WGS) entry which is preliminary data.</text>
</comment>
<dbReference type="SUPFAM" id="SSF63418">
    <property type="entry name" value="MurE/MurF N-terminal domain"/>
    <property type="match status" value="1"/>
</dbReference>
<keyword evidence="9 10" id="KW-0961">Cell wall biogenesis/degradation</keyword>
<feature type="domain" description="Mur ligase central" evidence="14">
    <location>
        <begin position="121"/>
        <end position="309"/>
    </location>
</feature>
<evidence type="ECO:0000259" key="14">
    <source>
        <dbReference type="Pfam" id="PF08245"/>
    </source>
</evidence>
<dbReference type="InterPro" id="IPR000713">
    <property type="entry name" value="Mur_ligase_N"/>
</dbReference>
<dbReference type="GO" id="GO:0005524">
    <property type="term" value="F:ATP binding"/>
    <property type="evidence" value="ECO:0007669"/>
    <property type="project" value="UniProtKB-UniRule"/>
</dbReference>
<comment type="function">
    <text evidence="10 11">Involved in cell wall formation. Catalyzes the final step in the synthesis of UDP-N-acetylmuramoyl-pentapeptide, the precursor of murein.</text>
</comment>
<comment type="subcellular location">
    <subcellularLocation>
        <location evidence="10 11">Cytoplasm</location>
    </subcellularLocation>
</comment>
<dbReference type="Gene3D" id="3.40.1190.10">
    <property type="entry name" value="Mur-like, catalytic domain"/>
    <property type="match status" value="1"/>
</dbReference>
<dbReference type="HAMAP" id="MF_02019">
    <property type="entry name" value="MurF"/>
    <property type="match status" value="1"/>
</dbReference>
<evidence type="ECO:0000256" key="9">
    <source>
        <dbReference type="ARBA" id="ARBA00023316"/>
    </source>
</evidence>
<evidence type="ECO:0000256" key="4">
    <source>
        <dbReference type="ARBA" id="ARBA00022741"/>
    </source>
</evidence>
<evidence type="ECO:0000259" key="12">
    <source>
        <dbReference type="Pfam" id="PF01225"/>
    </source>
</evidence>
<dbReference type="InterPro" id="IPR051046">
    <property type="entry name" value="MurCDEF_CellWall_CoF430Synth"/>
</dbReference>
<feature type="domain" description="Mur ligase N-terminal catalytic" evidence="12">
    <location>
        <begin position="27"/>
        <end position="100"/>
    </location>
</feature>
<dbReference type="Pfam" id="PF08245">
    <property type="entry name" value="Mur_ligase_M"/>
    <property type="match status" value="1"/>
</dbReference>
<dbReference type="GO" id="GO:0051301">
    <property type="term" value="P:cell division"/>
    <property type="evidence" value="ECO:0007669"/>
    <property type="project" value="UniProtKB-KW"/>
</dbReference>
<dbReference type="InterPro" id="IPR013221">
    <property type="entry name" value="Mur_ligase_cen"/>
</dbReference>
<dbReference type="GO" id="GO:0047480">
    <property type="term" value="F:UDP-N-acetylmuramoyl-tripeptide-D-alanyl-D-alanine ligase activity"/>
    <property type="evidence" value="ECO:0007669"/>
    <property type="project" value="UniProtKB-UniRule"/>
</dbReference>
<dbReference type="InterPro" id="IPR036615">
    <property type="entry name" value="Mur_ligase_C_dom_sf"/>
</dbReference>
<reference evidence="15 16" key="1">
    <citation type="submission" date="2018-11" db="EMBL/GenBank/DDBJ databases">
        <title>Sequencing the genomes of 1000 actinobacteria strains.</title>
        <authorList>
            <person name="Klenk H.-P."/>
        </authorList>
    </citation>
    <scope>NUCLEOTIDE SEQUENCE [LARGE SCALE GENOMIC DNA]</scope>
    <source>
        <strain evidence="15 16">DSM 13521</strain>
    </source>
</reference>
<keyword evidence="6 10" id="KW-0133">Cell shape</keyword>
<dbReference type="SUPFAM" id="SSF53244">
    <property type="entry name" value="MurD-like peptide ligases, peptide-binding domain"/>
    <property type="match status" value="1"/>
</dbReference>
<evidence type="ECO:0000256" key="7">
    <source>
        <dbReference type="ARBA" id="ARBA00022984"/>
    </source>
</evidence>
<dbReference type="Pfam" id="PF02875">
    <property type="entry name" value="Mur_ligase_C"/>
    <property type="match status" value="1"/>
</dbReference>
<keyword evidence="2 10" id="KW-0436">Ligase</keyword>
<dbReference type="PANTHER" id="PTHR43024">
    <property type="entry name" value="UDP-N-ACETYLMURAMOYL-TRIPEPTIDE--D-ALANYL-D-ALANINE LIGASE"/>
    <property type="match status" value="1"/>
</dbReference>
<dbReference type="Proteomes" id="UP000275356">
    <property type="component" value="Unassembled WGS sequence"/>
</dbReference>
<evidence type="ECO:0000313" key="15">
    <source>
        <dbReference type="EMBL" id="ROR93846.1"/>
    </source>
</evidence>
<feature type="domain" description="Mur ligase C-terminal" evidence="13">
    <location>
        <begin position="332"/>
        <end position="458"/>
    </location>
</feature>
<proteinExistence type="inferred from homology"/>
<dbReference type="UniPathway" id="UPA00219"/>
<keyword evidence="4 10" id="KW-0547">Nucleotide-binding</keyword>
<evidence type="ECO:0000256" key="1">
    <source>
        <dbReference type="ARBA" id="ARBA00022490"/>
    </source>
</evidence>
<comment type="pathway">
    <text evidence="10 11">Cell wall biogenesis; peptidoglycan biosynthesis.</text>
</comment>
<dbReference type="PANTHER" id="PTHR43024:SF1">
    <property type="entry name" value="UDP-N-ACETYLMURAMOYL-TRIPEPTIDE--D-ALANYL-D-ALANINE LIGASE"/>
    <property type="match status" value="1"/>
</dbReference>
<feature type="binding site" evidence="10">
    <location>
        <begin position="123"/>
        <end position="129"/>
    </location>
    <ligand>
        <name>ATP</name>
        <dbReference type="ChEBI" id="CHEBI:30616"/>
    </ligand>
</feature>
<evidence type="ECO:0000256" key="10">
    <source>
        <dbReference type="HAMAP-Rule" id="MF_02019"/>
    </source>
</evidence>
<dbReference type="InterPro" id="IPR035911">
    <property type="entry name" value="MurE/MurF_N"/>
</dbReference>
<dbReference type="GO" id="GO:0008360">
    <property type="term" value="P:regulation of cell shape"/>
    <property type="evidence" value="ECO:0007669"/>
    <property type="project" value="UniProtKB-KW"/>
</dbReference>
<evidence type="ECO:0000256" key="8">
    <source>
        <dbReference type="ARBA" id="ARBA00023306"/>
    </source>
</evidence>